<keyword evidence="1" id="KW-0479">Metal-binding</keyword>
<evidence type="ECO:0000256" key="1">
    <source>
        <dbReference type="ARBA" id="ARBA00022723"/>
    </source>
</evidence>
<evidence type="ECO:0000313" key="6">
    <source>
        <dbReference type="Proteomes" id="UP000663836"/>
    </source>
</evidence>
<keyword evidence="3" id="KW-0186">Copper</keyword>
<feature type="domain" description="Plastocyanin-like" evidence="4">
    <location>
        <begin position="27"/>
        <end position="116"/>
    </location>
</feature>
<dbReference type="InterPro" id="IPR045087">
    <property type="entry name" value="Cu-oxidase_fam"/>
</dbReference>
<organism evidence="5 6">
    <name type="scientific">Rotaria sordida</name>
    <dbReference type="NCBI Taxonomy" id="392033"/>
    <lineage>
        <taxon>Eukaryota</taxon>
        <taxon>Metazoa</taxon>
        <taxon>Spiralia</taxon>
        <taxon>Gnathifera</taxon>
        <taxon>Rotifera</taxon>
        <taxon>Eurotatoria</taxon>
        <taxon>Bdelloidea</taxon>
        <taxon>Philodinida</taxon>
        <taxon>Philodinidae</taxon>
        <taxon>Rotaria</taxon>
    </lineage>
</organism>
<dbReference type="PANTHER" id="PTHR11709:SF394">
    <property type="entry name" value="FI03373P-RELATED"/>
    <property type="match status" value="1"/>
</dbReference>
<dbReference type="Gene3D" id="2.60.40.420">
    <property type="entry name" value="Cupredoxins - blue copper proteins"/>
    <property type="match status" value="1"/>
</dbReference>
<dbReference type="InterPro" id="IPR008972">
    <property type="entry name" value="Cupredoxin"/>
</dbReference>
<evidence type="ECO:0000259" key="4">
    <source>
        <dbReference type="Pfam" id="PF00394"/>
    </source>
</evidence>
<dbReference type="EMBL" id="CAJOBD010038644">
    <property type="protein sequence ID" value="CAF4311052.1"/>
    <property type="molecule type" value="Genomic_DNA"/>
</dbReference>
<keyword evidence="2" id="KW-0560">Oxidoreductase</keyword>
<protein>
    <recommendedName>
        <fullName evidence="4">Plastocyanin-like domain-containing protein</fullName>
    </recommendedName>
</protein>
<sequence>LIEQPLLMLNITGEEQNQLDDNLICASHRPYERFTVVYNQPYRFRLIATGSEFNYQFSIDNHNLTILAIDSVYVQPYEVQQIWIYIGQRHDVLVTMNQGSLASIYWIRAVIITNDSDQFFAILRHNNTTNQSVEPILSPLPQNQDFLLNSMPLVPINVNTNFSLKPLSFDETHILHINCVPSAHC</sequence>
<dbReference type="SUPFAM" id="SSF49503">
    <property type="entry name" value="Cupredoxins"/>
    <property type="match status" value="1"/>
</dbReference>
<evidence type="ECO:0000256" key="2">
    <source>
        <dbReference type="ARBA" id="ARBA00023002"/>
    </source>
</evidence>
<evidence type="ECO:0000313" key="5">
    <source>
        <dbReference type="EMBL" id="CAF4311052.1"/>
    </source>
</evidence>
<comment type="caution">
    <text evidence="5">The sequence shown here is derived from an EMBL/GenBank/DDBJ whole genome shotgun (WGS) entry which is preliminary data.</text>
</comment>
<accession>A0A820ILQ0</accession>
<proteinExistence type="predicted"/>
<name>A0A820ILQ0_9BILA</name>
<feature type="non-terminal residue" evidence="5">
    <location>
        <position position="1"/>
    </location>
</feature>
<evidence type="ECO:0000256" key="3">
    <source>
        <dbReference type="ARBA" id="ARBA00023008"/>
    </source>
</evidence>
<dbReference type="PANTHER" id="PTHR11709">
    <property type="entry name" value="MULTI-COPPER OXIDASE"/>
    <property type="match status" value="1"/>
</dbReference>
<dbReference type="GO" id="GO:0046872">
    <property type="term" value="F:metal ion binding"/>
    <property type="evidence" value="ECO:0007669"/>
    <property type="project" value="UniProtKB-KW"/>
</dbReference>
<dbReference type="Proteomes" id="UP000663836">
    <property type="component" value="Unassembled WGS sequence"/>
</dbReference>
<dbReference type="InterPro" id="IPR001117">
    <property type="entry name" value="Cu-oxidase_2nd"/>
</dbReference>
<gene>
    <name evidence="5" type="ORF">JBS370_LOCUS40716</name>
</gene>
<reference evidence="5" key="1">
    <citation type="submission" date="2021-02" db="EMBL/GenBank/DDBJ databases">
        <authorList>
            <person name="Nowell W R."/>
        </authorList>
    </citation>
    <scope>NUCLEOTIDE SEQUENCE</scope>
</reference>
<dbReference type="AlphaFoldDB" id="A0A820ILQ0"/>
<dbReference type="Pfam" id="PF00394">
    <property type="entry name" value="Cu-oxidase"/>
    <property type="match status" value="1"/>
</dbReference>
<dbReference type="GO" id="GO:0016491">
    <property type="term" value="F:oxidoreductase activity"/>
    <property type="evidence" value="ECO:0007669"/>
    <property type="project" value="UniProtKB-KW"/>
</dbReference>